<reference evidence="1 2" key="1">
    <citation type="submission" date="2023-05" db="EMBL/GenBank/DDBJ databases">
        <title>Pseudodonghicola sp. nov.</title>
        <authorList>
            <person name="Huang J."/>
        </authorList>
    </citation>
    <scope>NUCLEOTIDE SEQUENCE [LARGE SCALE GENOMIC DNA]</scope>
    <source>
        <strain evidence="1 2">IC7</strain>
    </source>
</reference>
<gene>
    <name evidence="1" type="ORF">QO033_04830</name>
</gene>
<protein>
    <submittedName>
        <fullName evidence="1">Uncharacterized protein</fullName>
    </submittedName>
</protein>
<dbReference type="EMBL" id="JASNJD010000003">
    <property type="protein sequence ID" value="MDK3016989.1"/>
    <property type="molecule type" value="Genomic_DNA"/>
</dbReference>
<keyword evidence="2" id="KW-1185">Reference proteome</keyword>
<comment type="caution">
    <text evidence="1">The sequence shown here is derived from an EMBL/GenBank/DDBJ whole genome shotgun (WGS) entry which is preliminary data.</text>
</comment>
<dbReference type="RefSeq" id="WP_284479810.1">
    <property type="nucleotide sequence ID" value="NZ_JASNJD010000003.1"/>
</dbReference>
<name>A0ABT7EXB9_9RHOB</name>
<sequence length="49" mass="5829">MLDILAKTFMTATRSTPPDYPAAREERRRWLPQGHWWYRAGETPGPTRR</sequence>
<organism evidence="1 2">
    <name type="scientific">Pseudodonghicola flavimaris</name>
    <dbReference type="NCBI Taxonomy" id="3050036"/>
    <lineage>
        <taxon>Bacteria</taxon>
        <taxon>Pseudomonadati</taxon>
        <taxon>Pseudomonadota</taxon>
        <taxon>Alphaproteobacteria</taxon>
        <taxon>Rhodobacterales</taxon>
        <taxon>Paracoccaceae</taxon>
        <taxon>Pseudodonghicola</taxon>
    </lineage>
</organism>
<evidence type="ECO:0000313" key="1">
    <source>
        <dbReference type="EMBL" id="MDK3016989.1"/>
    </source>
</evidence>
<evidence type="ECO:0000313" key="2">
    <source>
        <dbReference type="Proteomes" id="UP001243757"/>
    </source>
</evidence>
<dbReference type="Proteomes" id="UP001243757">
    <property type="component" value="Unassembled WGS sequence"/>
</dbReference>
<proteinExistence type="predicted"/>
<accession>A0ABT7EXB9</accession>